<dbReference type="SUPFAM" id="SSF57889">
    <property type="entry name" value="Cysteine-rich domain"/>
    <property type="match status" value="1"/>
</dbReference>
<name>A0A8C2RAF4_CAPHI</name>
<feature type="region of interest" description="Disordered" evidence="8">
    <location>
        <begin position="457"/>
        <end position="487"/>
    </location>
</feature>
<comment type="similarity">
    <text evidence="5">Belongs to the DEF8 family.</text>
</comment>
<organism evidence="10">
    <name type="scientific">Capra hircus</name>
    <name type="common">Goat</name>
    <dbReference type="NCBI Taxonomy" id="9925"/>
    <lineage>
        <taxon>Eukaryota</taxon>
        <taxon>Metazoa</taxon>
        <taxon>Chordata</taxon>
        <taxon>Craniata</taxon>
        <taxon>Vertebrata</taxon>
        <taxon>Euteleostomi</taxon>
        <taxon>Mammalia</taxon>
        <taxon>Eutheria</taxon>
        <taxon>Laurasiatheria</taxon>
        <taxon>Artiodactyla</taxon>
        <taxon>Ruminantia</taxon>
        <taxon>Pecora</taxon>
        <taxon>Bovidae</taxon>
        <taxon>Caprinae</taxon>
        <taxon>Capra</taxon>
    </lineage>
</organism>
<feature type="domain" description="Phorbol-ester/DAG-type" evidence="9">
    <location>
        <begin position="134"/>
        <end position="185"/>
    </location>
</feature>
<keyword evidence="1" id="KW-0479">Metal-binding</keyword>
<dbReference type="PANTHER" id="PTHR12326">
    <property type="entry name" value="PLECKSTRIN HOMOLOGY DOMAIN CONTAINING PROTEIN"/>
    <property type="match status" value="1"/>
</dbReference>
<evidence type="ECO:0000256" key="5">
    <source>
        <dbReference type="ARBA" id="ARBA00029450"/>
    </source>
</evidence>
<dbReference type="AlphaFoldDB" id="A0A8C2RAF4"/>
<evidence type="ECO:0000256" key="3">
    <source>
        <dbReference type="ARBA" id="ARBA00022771"/>
    </source>
</evidence>
<evidence type="ECO:0000313" key="10">
    <source>
        <dbReference type="Ensembl" id="ENSCHIP00010025955.1"/>
    </source>
</evidence>
<accession>A0A8C2RAF4</accession>
<dbReference type="Gene3D" id="3.30.60.20">
    <property type="match status" value="1"/>
</dbReference>
<dbReference type="Ensembl" id="ENSCHIT00010036635.1">
    <property type="protein sequence ID" value="ENSCHIP00010025955.1"/>
    <property type="gene ID" value="ENSCHIG00010019268.1"/>
</dbReference>
<gene>
    <name evidence="10" type="primary">DEF8</name>
</gene>
<reference evidence="10" key="2">
    <citation type="submission" date="2025-08" db="UniProtKB">
        <authorList>
            <consortium name="Ensembl"/>
        </authorList>
    </citation>
    <scope>IDENTIFICATION</scope>
</reference>
<keyword evidence="4" id="KW-0862">Zinc</keyword>
<evidence type="ECO:0000259" key="9">
    <source>
        <dbReference type="PROSITE" id="PS50081"/>
    </source>
</evidence>
<sequence length="487" mass="55771">MEYDEKLARFRQVHLNPFNKQQHEQGAGEEALDITSQARLPELPPGEPESRCPGRVMDLGLSEDHFARPVGLFLASDVQQLRQAIQECKQVILDLPEHSEKQKDAVVRLIHLRLKLQELKDPNEDEPNIRVLLEHRFYKEKSKSVKQTCDKCNTVIWGLIQTWYTCTGCYYRCHSKCLNLISKPCVRSKVSHQAEYELNICPEAGLDSQDYRCAECRAPISLRGVPSEARQCDYTGQYYCSHCHWNDLAVIPARVVHNWDFEPRKVSRGSMRYLALMMSRPVLRLREINPLLFNYVEELVEIRKLRQDILLMKPYFITCREAMAARLLLQVSPPVPRGRGGVGGEGVLQEGRKQTRIVRGRLDTERVLCRQQRVSALFQGTPGLPTKAFYPQKWFVLLSAREALREWVSPCSLHGSLHRVDPGRANHRTRHGSPTYLFASAHWVPAAADGVLGPGEQRAEWAAPGPHLGVHSPDWADRKSRKQRIGW</sequence>
<dbReference type="SMART" id="SM01175">
    <property type="entry name" value="DUF4206"/>
    <property type="match status" value="1"/>
</dbReference>
<reference evidence="10" key="1">
    <citation type="submission" date="2019-03" db="EMBL/GenBank/DDBJ databases">
        <title>Genome sequencing and reference-guided assembly of Black Bengal Goat (Capra hircus).</title>
        <authorList>
            <person name="Siddiki A.Z."/>
            <person name="Baten A."/>
            <person name="Billah M."/>
            <person name="Alam M.A.U."/>
            <person name="Shawrob K.S.M."/>
            <person name="Saha S."/>
            <person name="Chowdhury M."/>
            <person name="Rahman A.H."/>
            <person name="Stear M."/>
            <person name="Miah G."/>
            <person name="Das G.B."/>
            <person name="Hossain M.M."/>
            <person name="Kumkum M."/>
            <person name="Islam M.S."/>
            <person name="Mollah A.M."/>
            <person name="Ahsan A."/>
            <person name="Tusar F."/>
            <person name="Khan M.K.I."/>
        </authorList>
    </citation>
    <scope>NUCLEOTIDE SEQUENCE [LARGE SCALE GENOMIC DNA]</scope>
</reference>
<evidence type="ECO:0000256" key="1">
    <source>
        <dbReference type="ARBA" id="ARBA00022723"/>
    </source>
</evidence>
<dbReference type="InterPro" id="IPR051366">
    <property type="entry name" value="DEF8"/>
</dbReference>
<evidence type="ECO:0000256" key="6">
    <source>
        <dbReference type="ARBA" id="ARBA00045550"/>
    </source>
</evidence>
<dbReference type="PANTHER" id="PTHR12326:SF3">
    <property type="entry name" value="DIFFERENTIALLY EXPRESSED IN FDCP 8 HOMOLOG"/>
    <property type="match status" value="1"/>
</dbReference>
<keyword evidence="2" id="KW-0677">Repeat</keyword>
<dbReference type="FunFam" id="3.30.60.20:FF:000042">
    <property type="entry name" value="differentially expressed in FDCP 8 homolog isoform X2"/>
    <property type="match status" value="1"/>
</dbReference>
<dbReference type="PROSITE" id="PS50081">
    <property type="entry name" value="ZF_DAG_PE_2"/>
    <property type="match status" value="1"/>
</dbReference>
<dbReference type="InterPro" id="IPR046349">
    <property type="entry name" value="C1-like_sf"/>
</dbReference>
<dbReference type="Pfam" id="PF00130">
    <property type="entry name" value="C1_1"/>
    <property type="match status" value="1"/>
</dbReference>
<evidence type="ECO:0000256" key="7">
    <source>
        <dbReference type="ARBA" id="ARBA00065704"/>
    </source>
</evidence>
<dbReference type="GO" id="GO:0008270">
    <property type="term" value="F:zinc ion binding"/>
    <property type="evidence" value="ECO:0007669"/>
    <property type="project" value="UniProtKB-KW"/>
</dbReference>
<keyword evidence="3" id="KW-0863">Zinc-finger</keyword>
<dbReference type="Pfam" id="PF13901">
    <property type="entry name" value="RH_dom"/>
    <property type="match status" value="1"/>
</dbReference>
<dbReference type="PROSITE" id="PS00479">
    <property type="entry name" value="ZF_DAG_PE_1"/>
    <property type="match status" value="1"/>
</dbReference>
<evidence type="ECO:0000256" key="4">
    <source>
        <dbReference type="ARBA" id="ARBA00022833"/>
    </source>
</evidence>
<comment type="function">
    <text evidence="6">Positively regulates lysosome peripheral distribution and ruffled border formation in osteoclasts. Involved in bone resorption.</text>
</comment>
<dbReference type="CDD" id="cd20819">
    <property type="entry name" value="C1_DEF8"/>
    <property type="match status" value="1"/>
</dbReference>
<dbReference type="InterPro" id="IPR047983">
    <property type="entry name" value="DEF8_C1"/>
</dbReference>
<protein>
    <submittedName>
        <fullName evidence="10">Differentially expressed in FDCP 8 homolog</fullName>
    </submittedName>
</protein>
<evidence type="ECO:0000256" key="8">
    <source>
        <dbReference type="SAM" id="MobiDB-lite"/>
    </source>
</evidence>
<dbReference type="InterPro" id="IPR002219">
    <property type="entry name" value="PKC_DAG/PE"/>
</dbReference>
<evidence type="ECO:0000256" key="2">
    <source>
        <dbReference type="ARBA" id="ARBA00022737"/>
    </source>
</evidence>
<proteinExistence type="inferred from homology"/>
<comment type="subunit">
    <text evidence="7">Interacts (via C-terminus) with PLEKHM1; this interaction is weak but increased in a RAB7A-dependent manner.</text>
</comment>
<dbReference type="InterPro" id="IPR025258">
    <property type="entry name" value="RH_dom"/>
</dbReference>